<keyword evidence="1" id="KW-1133">Transmembrane helix</keyword>
<dbReference type="EMBL" id="JACAGB010000001">
    <property type="protein sequence ID" value="KAF6392437.1"/>
    <property type="molecule type" value="Genomic_DNA"/>
</dbReference>
<feature type="transmembrane region" description="Helical" evidence="1">
    <location>
        <begin position="28"/>
        <end position="47"/>
    </location>
</feature>
<protein>
    <submittedName>
        <fullName evidence="2">Uncharacterized protein</fullName>
    </submittedName>
</protein>
<comment type="caution">
    <text evidence="2">The sequence shown here is derived from an EMBL/GenBank/DDBJ whole genome shotgun (WGS) entry which is preliminary data.</text>
</comment>
<evidence type="ECO:0000313" key="2">
    <source>
        <dbReference type="EMBL" id="KAF6392437.1"/>
    </source>
</evidence>
<sequence length="120" mass="14514">MVLSNILHFFFHLQTYYSAKIYSTFMHLFFYFYTGTFVCSNYTICIFKSKLQSRKNYHTKCCVCNLVSAEYSFCFSDLQTRSTLEKQRRKTKQLLKRLNQHSFPHIFLCLNFEEIKYLST</sequence>
<name>A0A7J8B0V4_PIPKU</name>
<evidence type="ECO:0000256" key="1">
    <source>
        <dbReference type="SAM" id="Phobius"/>
    </source>
</evidence>
<gene>
    <name evidence="2" type="ORF">mPipKuh1_007652</name>
</gene>
<keyword evidence="3" id="KW-1185">Reference proteome</keyword>
<proteinExistence type="predicted"/>
<evidence type="ECO:0000313" key="3">
    <source>
        <dbReference type="Proteomes" id="UP000558488"/>
    </source>
</evidence>
<reference evidence="2 3" key="1">
    <citation type="journal article" date="2020" name="Nature">
        <title>Six reference-quality genomes reveal evolution of bat adaptations.</title>
        <authorList>
            <person name="Jebb D."/>
            <person name="Huang Z."/>
            <person name="Pippel M."/>
            <person name="Hughes G.M."/>
            <person name="Lavrichenko K."/>
            <person name="Devanna P."/>
            <person name="Winkler S."/>
            <person name="Jermiin L.S."/>
            <person name="Skirmuntt E.C."/>
            <person name="Katzourakis A."/>
            <person name="Burkitt-Gray L."/>
            <person name="Ray D.A."/>
            <person name="Sullivan K.A.M."/>
            <person name="Roscito J.G."/>
            <person name="Kirilenko B.M."/>
            <person name="Davalos L.M."/>
            <person name="Corthals A.P."/>
            <person name="Power M.L."/>
            <person name="Jones G."/>
            <person name="Ransome R.D."/>
            <person name="Dechmann D.K.N."/>
            <person name="Locatelli A.G."/>
            <person name="Puechmaille S.J."/>
            <person name="Fedrigo O."/>
            <person name="Jarvis E.D."/>
            <person name="Hiller M."/>
            <person name="Vernes S.C."/>
            <person name="Myers E.W."/>
            <person name="Teeling E.C."/>
        </authorList>
    </citation>
    <scope>NUCLEOTIDE SEQUENCE [LARGE SCALE GENOMIC DNA]</scope>
    <source>
        <strain evidence="2">MPipKuh1</strain>
        <tissue evidence="2">Flight muscle</tissue>
    </source>
</reference>
<keyword evidence="1" id="KW-0812">Transmembrane</keyword>
<dbReference type="Proteomes" id="UP000558488">
    <property type="component" value="Unassembled WGS sequence"/>
</dbReference>
<accession>A0A7J8B0V4</accession>
<dbReference type="AlphaFoldDB" id="A0A7J8B0V4"/>
<keyword evidence="1" id="KW-0472">Membrane</keyword>
<organism evidence="2 3">
    <name type="scientific">Pipistrellus kuhlii</name>
    <name type="common">Kuhl's pipistrelle</name>
    <dbReference type="NCBI Taxonomy" id="59472"/>
    <lineage>
        <taxon>Eukaryota</taxon>
        <taxon>Metazoa</taxon>
        <taxon>Chordata</taxon>
        <taxon>Craniata</taxon>
        <taxon>Vertebrata</taxon>
        <taxon>Euteleostomi</taxon>
        <taxon>Mammalia</taxon>
        <taxon>Eutheria</taxon>
        <taxon>Laurasiatheria</taxon>
        <taxon>Chiroptera</taxon>
        <taxon>Yangochiroptera</taxon>
        <taxon>Vespertilionidae</taxon>
        <taxon>Pipistrellus</taxon>
    </lineage>
</organism>